<proteinExistence type="predicted"/>
<organism evidence="2 3">
    <name type="scientific">Patellaria atrata CBS 101060</name>
    <dbReference type="NCBI Taxonomy" id="1346257"/>
    <lineage>
        <taxon>Eukaryota</taxon>
        <taxon>Fungi</taxon>
        <taxon>Dikarya</taxon>
        <taxon>Ascomycota</taxon>
        <taxon>Pezizomycotina</taxon>
        <taxon>Dothideomycetes</taxon>
        <taxon>Dothideomycetes incertae sedis</taxon>
        <taxon>Patellariales</taxon>
        <taxon>Patellariaceae</taxon>
        <taxon>Patellaria</taxon>
    </lineage>
</organism>
<dbReference type="AlphaFoldDB" id="A0A9P4S6Q9"/>
<reference evidence="2" key="1">
    <citation type="journal article" date="2020" name="Stud. Mycol.">
        <title>101 Dothideomycetes genomes: a test case for predicting lifestyles and emergence of pathogens.</title>
        <authorList>
            <person name="Haridas S."/>
            <person name="Albert R."/>
            <person name="Binder M."/>
            <person name="Bloem J."/>
            <person name="Labutti K."/>
            <person name="Salamov A."/>
            <person name="Andreopoulos B."/>
            <person name="Baker S."/>
            <person name="Barry K."/>
            <person name="Bills G."/>
            <person name="Bluhm B."/>
            <person name="Cannon C."/>
            <person name="Castanera R."/>
            <person name="Culley D."/>
            <person name="Daum C."/>
            <person name="Ezra D."/>
            <person name="Gonzalez J."/>
            <person name="Henrissat B."/>
            <person name="Kuo A."/>
            <person name="Liang C."/>
            <person name="Lipzen A."/>
            <person name="Lutzoni F."/>
            <person name="Magnuson J."/>
            <person name="Mondo S."/>
            <person name="Nolan M."/>
            <person name="Ohm R."/>
            <person name="Pangilinan J."/>
            <person name="Park H.-J."/>
            <person name="Ramirez L."/>
            <person name="Alfaro M."/>
            <person name="Sun H."/>
            <person name="Tritt A."/>
            <person name="Yoshinaga Y."/>
            <person name="Zwiers L.-H."/>
            <person name="Turgeon B."/>
            <person name="Goodwin S."/>
            <person name="Spatafora J."/>
            <person name="Crous P."/>
            <person name="Grigoriev I."/>
        </authorList>
    </citation>
    <scope>NUCLEOTIDE SEQUENCE</scope>
    <source>
        <strain evidence="2">CBS 101060</strain>
    </source>
</reference>
<feature type="coiled-coil region" evidence="1">
    <location>
        <begin position="60"/>
        <end position="87"/>
    </location>
</feature>
<gene>
    <name evidence="2" type="ORF">M501DRAFT_986491</name>
</gene>
<protein>
    <submittedName>
        <fullName evidence="2">Uncharacterized protein</fullName>
    </submittedName>
</protein>
<evidence type="ECO:0000256" key="1">
    <source>
        <dbReference type="SAM" id="Coils"/>
    </source>
</evidence>
<name>A0A9P4S6Q9_9PEZI</name>
<keyword evidence="3" id="KW-1185">Reference proteome</keyword>
<dbReference type="Proteomes" id="UP000799429">
    <property type="component" value="Unassembled WGS sequence"/>
</dbReference>
<sequence>MSHPPTNDDNDNKPLDVDSFLPKDKTLLSIRTKLIAIRASHDVLTALVNNISETTPPAEARELQAKLDHEQKRYAEVGEQLRAWKEENVRGDARPEEVRALVSDWKEEGERGRRT</sequence>
<keyword evidence="1" id="KW-0175">Coiled coil</keyword>
<dbReference type="EMBL" id="MU006100">
    <property type="protein sequence ID" value="KAF2837152.1"/>
    <property type="molecule type" value="Genomic_DNA"/>
</dbReference>
<evidence type="ECO:0000313" key="2">
    <source>
        <dbReference type="EMBL" id="KAF2837152.1"/>
    </source>
</evidence>
<accession>A0A9P4S6Q9</accession>
<evidence type="ECO:0000313" key="3">
    <source>
        <dbReference type="Proteomes" id="UP000799429"/>
    </source>
</evidence>
<comment type="caution">
    <text evidence="2">The sequence shown here is derived from an EMBL/GenBank/DDBJ whole genome shotgun (WGS) entry which is preliminary data.</text>
</comment>